<feature type="domain" description="Saposin B-type" evidence="8">
    <location>
        <begin position="801"/>
        <end position="882"/>
    </location>
</feature>
<keyword evidence="6" id="KW-0325">Glycoprotein</keyword>
<dbReference type="InterPro" id="IPR003119">
    <property type="entry name" value="SAP_A"/>
</dbReference>
<dbReference type="PRINTS" id="PR01797">
    <property type="entry name" value="SAPOSIN"/>
</dbReference>
<dbReference type="OrthoDB" id="69496at2759"/>
<evidence type="ECO:0000313" key="10">
    <source>
        <dbReference type="EMBL" id="KAJ8022464.1"/>
    </source>
</evidence>
<feature type="domain" description="Saposin A-type" evidence="9">
    <location>
        <begin position="2536"/>
        <end position="2572"/>
    </location>
</feature>
<dbReference type="PROSITE" id="PS50015">
    <property type="entry name" value="SAP_B"/>
    <property type="match status" value="27"/>
</dbReference>
<dbReference type="Pfam" id="PF05184">
    <property type="entry name" value="SapB_1"/>
    <property type="match status" value="14"/>
</dbReference>
<feature type="domain" description="Saposin B-type" evidence="8">
    <location>
        <begin position="2368"/>
        <end position="2449"/>
    </location>
</feature>
<feature type="domain" description="Saposin B-type" evidence="8">
    <location>
        <begin position="1338"/>
        <end position="1418"/>
    </location>
</feature>
<dbReference type="SUPFAM" id="SSF47862">
    <property type="entry name" value="Saposin"/>
    <property type="match status" value="25"/>
</dbReference>
<proteinExistence type="predicted"/>
<feature type="domain" description="Saposin B-type" evidence="8">
    <location>
        <begin position="1608"/>
        <end position="1689"/>
    </location>
</feature>
<feature type="domain" description="Saposin B-type" evidence="8">
    <location>
        <begin position="1428"/>
        <end position="1508"/>
    </location>
</feature>
<dbReference type="FunFam" id="1.10.225.10:FF:000002">
    <property type="entry name" value="prosaposin isoform X2"/>
    <property type="match status" value="4"/>
</dbReference>
<dbReference type="PROSITE" id="PS51110">
    <property type="entry name" value="SAP_A"/>
    <property type="match status" value="2"/>
</dbReference>
<feature type="domain" description="Saposin B-type" evidence="8">
    <location>
        <begin position="1248"/>
        <end position="1328"/>
    </location>
</feature>
<evidence type="ECO:0000256" key="3">
    <source>
        <dbReference type="ARBA" id="ARBA00022729"/>
    </source>
</evidence>
<organism evidence="10 11">
    <name type="scientific">Holothuria leucospilota</name>
    <name type="common">Black long sea cucumber</name>
    <name type="synonym">Mertensiothuria leucospilota</name>
    <dbReference type="NCBI Taxonomy" id="206669"/>
    <lineage>
        <taxon>Eukaryota</taxon>
        <taxon>Metazoa</taxon>
        <taxon>Echinodermata</taxon>
        <taxon>Eleutherozoa</taxon>
        <taxon>Echinozoa</taxon>
        <taxon>Holothuroidea</taxon>
        <taxon>Aspidochirotacea</taxon>
        <taxon>Aspidochirotida</taxon>
        <taxon>Holothuriidae</taxon>
        <taxon>Holothuria</taxon>
    </lineage>
</organism>
<feature type="domain" description="Saposin B-type" evidence="8">
    <location>
        <begin position="711"/>
        <end position="791"/>
    </location>
</feature>
<evidence type="ECO:0000256" key="5">
    <source>
        <dbReference type="ARBA" id="ARBA00023157"/>
    </source>
</evidence>
<keyword evidence="5" id="KW-1015">Disulfide bond</keyword>
<evidence type="ECO:0000256" key="2">
    <source>
        <dbReference type="ARBA" id="ARBA00022525"/>
    </source>
</evidence>
<feature type="domain" description="Saposin B-type" evidence="8">
    <location>
        <begin position="2452"/>
        <end position="2533"/>
    </location>
</feature>
<dbReference type="Pfam" id="PF02199">
    <property type="entry name" value="SapA"/>
    <property type="match status" value="2"/>
</dbReference>
<comment type="subcellular location">
    <subcellularLocation>
        <location evidence="1">Secreted</location>
    </subcellularLocation>
</comment>
<evidence type="ECO:0000256" key="7">
    <source>
        <dbReference type="SAM" id="SignalP"/>
    </source>
</evidence>
<feature type="domain" description="Saposin B-type" evidence="8">
    <location>
        <begin position="1982"/>
        <end position="2063"/>
    </location>
</feature>
<keyword evidence="2" id="KW-0964">Secreted</keyword>
<keyword evidence="4" id="KW-0677">Repeat</keyword>
<dbReference type="InterPro" id="IPR008139">
    <property type="entry name" value="SaposinB_dom"/>
</dbReference>
<dbReference type="EMBL" id="JAIZAY010000020">
    <property type="protein sequence ID" value="KAJ8022464.1"/>
    <property type="molecule type" value="Genomic_DNA"/>
</dbReference>
<protein>
    <submittedName>
        <fullName evidence="10">Prosaposin</fullName>
    </submittedName>
</protein>
<dbReference type="Gene3D" id="1.10.225.10">
    <property type="entry name" value="Saposin-like"/>
    <property type="match status" value="27"/>
</dbReference>
<feature type="domain" description="Saposin B-type" evidence="8">
    <location>
        <begin position="441"/>
        <end position="521"/>
    </location>
</feature>
<feature type="domain" description="Saposin B-type" evidence="8">
    <location>
        <begin position="58"/>
        <end position="138"/>
    </location>
</feature>
<feature type="domain" description="Saposin B-type" evidence="8">
    <location>
        <begin position="266"/>
        <end position="346"/>
    </location>
</feature>
<feature type="domain" description="Saposin B-type" evidence="8">
    <location>
        <begin position="174"/>
        <end position="254"/>
    </location>
</feature>
<dbReference type="InterPro" id="IPR011001">
    <property type="entry name" value="Saposin-like"/>
</dbReference>
<dbReference type="GO" id="GO:0005576">
    <property type="term" value="C:extracellular region"/>
    <property type="evidence" value="ECO:0007669"/>
    <property type="project" value="UniProtKB-SubCell"/>
</dbReference>
<feature type="domain" description="Saposin B-type" evidence="8">
    <location>
        <begin position="1800"/>
        <end position="1881"/>
    </location>
</feature>
<feature type="domain" description="Saposin B-type" evidence="8">
    <location>
        <begin position="977"/>
        <end position="1058"/>
    </location>
</feature>
<evidence type="ECO:0000313" key="11">
    <source>
        <dbReference type="Proteomes" id="UP001152320"/>
    </source>
</evidence>
<dbReference type="Proteomes" id="UP001152320">
    <property type="component" value="Chromosome 20"/>
</dbReference>
<keyword evidence="11" id="KW-1185">Reference proteome</keyword>
<feature type="domain" description="Saposin B-type" evidence="8">
    <location>
        <begin position="1713"/>
        <end position="1794"/>
    </location>
</feature>
<feature type="domain" description="Saposin B-type" evidence="8">
    <location>
        <begin position="1891"/>
        <end position="1972"/>
    </location>
</feature>
<evidence type="ECO:0000259" key="8">
    <source>
        <dbReference type="PROSITE" id="PS50015"/>
    </source>
</evidence>
<sequence length="2572" mass="283071">MKLLLLLFVAVAANAATLGSRKCSHGPAYWCGTINQAKECGAVQYCLDNHWPNIKTTESSFCTDCKAGISALREELSKASTENEIVNFVEKFCKDLGSLAEDCKLVIDAYGPEVLKALIQELKPEQVCALMGFCKGETVTTDQRKDTSAEILALVMTKSSSKVMKLLLSQVEANADTCKDCTNFLGDVKNLLNNATVEQMITNEIEMVCNILGPYKDECKLIVSTLVPQGIGQLVERIVPKDVCIEIGFCKSAVLGLDEPVPEPPPSDPCSDCKAFMGDVKTILSNATVQKMIIQELESVCNSLGSFAPQCQQYVEQYGPMVLGIALQYFDPNMICSYTGFCKAEDAPRKLLFVPNDLCSDCTTVAKDVITLLKDPNVQTAIVHQLENICDDLGSLGPQCRQYVDEYAPLVFNIALQYLTPSTVCSILGLCAEEPEALPEPGDICTDCKNFVKDFDAVLNNYTVQEKLLKDLLVLCKFIPTYQSECEQYLPQYGGLVFEVIAGLLNPKTICKDIKLCQGETTPVAENVQLSNPEAGDPCSECEAIFKDIQTLLSDPAVQKMIISNVETLCSDLGGLAPICKQYVDQYGPLVINFLIQYIMPQQFCSLAGLCTSDLPEWFLKLKMPQVDGDLCTDCKALVNDADGLLKNATVQKMFLNDLAVVCKYFGGLSSECKQLILEYGPLVFDYLASIIDPTTICDEIGLCPSLINLNADQCTDCTNFFQDVSTILSTPSVQQMILQEIENLCNDLGSLGPQCQQYVSEYGPLVINFLLQYLDPNTVCKEIGFCSGTCQAPPKLFNVNADQCTDCKNFFQDVSTVLNNPTTQQMILQDIENLCNDLGPSLGPQCQQYVSEYGPLVINFLLQYLDPAAICGDIGFCMSVSRPPMKLVSVNADQCTDCKAFVQDIATDLNNPSTQQMILQDIENLCNDLGSLGPQCQQYVSEYGPLVINFLLQYLDPSAVCADIGFCSSLSAPPVNADQCTDCKNFFQDVSTVLNNPATQQMILQDIENLCNDLGPSLGPQCQQYVSEYGPLVINFLLQYLDPTAICGDIGFCSAVSRPPTKLFGVNADQCTDCKNFFQDVSTILNNATVQQMILQEIENLCNDLGSLGPQCQQYVSEYGPLVINFLLQYLDPTAICGDIGFCSAVPRSSAKLFGVNADQCADCKNFFQDVSTVLNNPATQQMILQDIENLCNDLGSLGPQCQQYVSEYGPLVINFLLQYLDPAAICGDIGFCSAVSTPPTKLFGVNADQCTDCKNFFQDVSTVLNNPATQQMILQDIENLCNDLGSLGPQCQQYVSEYGPLVINFLLQYLDPTAICGDIGFCSAVSTPPTKLFGVNADQCTDCKNFFQDVSTVLNNPATQQMILQDIENLCNDLGSLGPQCQQYVSEYGPLVINFLLQYLDPTAICGDIGFCSAVSTPPTKLFGVNADQCTDCKNFFQDVSTVLNNPATQQMILQEIENLCNDLGSLGPQCQQYVSEYGPLVINFLLQYLDPTAICGDIGFCSAVSRPPTKLFGVNADQCTDCKNFFQDVSTILNNATVQQMILQDIENLCNDLGSLGPQCQQYVAEYGPLVINFLLQYLDPTAICADIGFCSAVSRPQTKLFGVSADQCTDCKNFFQDVSTILNNPSTQQMILQDIENLCNDLGPSLGPQCQQYVSEYGPLVINFLLQYLDPASICGDIGFCPSLTTIPAIELVAAHPISRLNQESPSDGPVACTVCKMVVQKVEVILKDKKTEAEITAAMEKVCSLLPTSLARQCQAFIDQYGPVIIQLLVNQMDPQQVCSYIRLCKNNQELQYQAGELCTVCEFAMTELDKLILDQSTIADVEAALDKLCSLLPSTLSDSCQSFVDTYTETIVQLIVKEVSPKLICRAIGVCQTQQPTCAVQKYEIGPTCTLCRYVIGWLERKITSQSTMTEIEQLLEKVCNIVPKTMRSQCQTFVDKYIPQVLDLVVKFVSPRMICTAIHLCIIEEVPIPEPQVEANEFCAICEFAMSELDKLLTQPSTEAEIEKALDEVCGLLPATVSETCKSFVSEYTREIIFLITQSISPKQVCTALTLCTAESVKEVKQEKSPVPITEDDFEASTECIICEFAFRELEEQLKKNATEEDIKKALQEVCTFLPEPLQEDCNLLVTYYTTEVIYQLLRKYPANKICTLLKVCAAVDGELTAVTHLDVQLAPECAICEFVARELEKMLQKDSTEDAIRKALDSVCEFLPSTVTKDCEMFVAYYTEEIIFILVSQFPPDKICSSIQLCGAADVKLLNEETAVEANEPKSSPECVICEFVARELEGMLQMNSTEAEIEKALESVCSRLPATVAKDCTMFVDYYTQEIVFILVSQFPPDKLCTTLRLCGQTTTVEVEVKEPQASSITCELCDYVMKYLESVLSDNATEAEIEAALEKVCSLVPSTYRAACDAFVQEYTPEIVKLILSEVSPSEVCSALGLCSSIKDDPSISCEVCIIAIRTAELYITKNSTEQEIDKILENLCKQFPGTLQEQCVSFVQAFGNAIPELIVTFVNPEKVCTLLDVCPKEVDSKYLLFERCKTGPEFWCATQANADLCNAVEHCKRHVWN</sequence>
<keyword evidence="3 7" id="KW-0732">Signal</keyword>
<evidence type="ECO:0000256" key="6">
    <source>
        <dbReference type="ARBA" id="ARBA00023180"/>
    </source>
</evidence>
<accession>A0A9Q0YHZ3</accession>
<dbReference type="GO" id="GO:0005764">
    <property type="term" value="C:lysosome"/>
    <property type="evidence" value="ECO:0007669"/>
    <property type="project" value="InterPro"/>
</dbReference>
<dbReference type="Pfam" id="PF03489">
    <property type="entry name" value="SapB_2"/>
    <property type="match status" value="24"/>
</dbReference>
<dbReference type="GO" id="GO:0016020">
    <property type="term" value="C:membrane"/>
    <property type="evidence" value="ECO:0007669"/>
    <property type="project" value="GOC"/>
</dbReference>
<dbReference type="SMART" id="SM00162">
    <property type="entry name" value="SAPA"/>
    <property type="match status" value="2"/>
</dbReference>
<feature type="domain" description="Saposin B-type" evidence="8">
    <location>
        <begin position="1518"/>
        <end position="1598"/>
    </location>
</feature>
<dbReference type="InterPro" id="IPR008138">
    <property type="entry name" value="SapB_2"/>
</dbReference>
<feature type="domain" description="Saposin B-type" evidence="8">
    <location>
        <begin position="628"/>
        <end position="708"/>
    </location>
</feature>
<dbReference type="PANTHER" id="PTHR11480">
    <property type="entry name" value="SAPOSIN-RELATED"/>
    <property type="match status" value="1"/>
</dbReference>
<feature type="domain" description="Saposin B-type" evidence="8">
    <location>
        <begin position="1158"/>
        <end position="1238"/>
    </location>
</feature>
<dbReference type="GO" id="GO:0006665">
    <property type="term" value="P:sphingolipid metabolic process"/>
    <property type="evidence" value="ECO:0007669"/>
    <property type="project" value="InterPro"/>
</dbReference>
<dbReference type="InterPro" id="IPR008373">
    <property type="entry name" value="Saposin"/>
</dbReference>
<feature type="domain" description="Saposin B-type" evidence="8">
    <location>
        <begin position="535"/>
        <end position="615"/>
    </location>
</feature>
<feature type="signal peptide" evidence="7">
    <location>
        <begin position="1"/>
        <end position="15"/>
    </location>
</feature>
<reference evidence="10" key="1">
    <citation type="submission" date="2021-10" db="EMBL/GenBank/DDBJ databases">
        <title>Tropical sea cucumber genome reveals ecological adaptation and Cuvierian tubules defense mechanism.</title>
        <authorList>
            <person name="Chen T."/>
        </authorList>
    </citation>
    <scope>NUCLEOTIDE SEQUENCE</scope>
    <source>
        <strain evidence="10">Nanhai2018</strain>
        <tissue evidence="10">Muscle</tissue>
    </source>
</reference>
<evidence type="ECO:0000256" key="1">
    <source>
        <dbReference type="ARBA" id="ARBA00004613"/>
    </source>
</evidence>
<feature type="domain" description="Saposin B-type" evidence="8">
    <location>
        <begin position="1068"/>
        <end position="1148"/>
    </location>
</feature>
<name>A0A9Q0YHZ3_HOLLE</name>
<dbReference type="SMART" id="SM00741">
    <property type="entry name" value="SapB"/>
    <property type="match status" value="27"/>
</dbReference>
<feature type="chain" id="PRO_5040319414" evidence="7">
    <location>
        <begin position="16"/>
        <end position="2572"/>
    </location>
</feature>
<dbReference type="PANTHER" id="PTHR11480:SF3">
    <property type="entry name" value="BCDNA.GH08312"/>
    <property type="match status" value="1"/>
</dbReference>
<comment type="caution">
    <text evidence="10">The sequence shown here is derived from an EMBL/GenBank/DDBJ whole genome shotgun (WGS) entry which is preliminary data.</text>
</comment>
<feature type="domain" description="Saposin B-type" evidence="8">
    <location>
        <begin position="2083"/>
        <end position="2164"/>
    </location>
</feature>
<gene>
    <name evidence="10" type="ORF">HOLleu_37366</name>
</gene>
<dbReference type="InterPro" id="IPR007856">
    <property type="entry name" value="SapB_1"/>
</dbReference>
<feature type="domain" description="Saposin B-type" evidence="8">
    <location>
        <begin position="355"/>
        <end position="435"/>
    </location>
</feature>
<feature type="domain" description="Saposin B-type" evidence="8">
    <location>
        <begin position="2275"/>
        <end position="2356"/>
    </location>
</feature>
<feature type="domain" description="Saposin A-type" evidence="9">
    <location>
        <begin position="16"/>
        <end position="56"/>
    </location>
</feature>
<feature type="domain" description="Saposin B-type" evidence="8">
    <location>
        <begin position="2177"/>
        <end position="2258"/>
    </location>
</feature>
<feature type="domain" description="Saposin B-type" evidence="8">
    <location>
        <begin position="892"/>
        <end position="972"/>
    </location>
</feature>
<evidence type="ECO:0000256" key="4">
    <source>
        <dbReference type="ARBA" id="ARBA00022737"/>
    </source>
</evidence>
<dbReference type="InterPro" id="IPR051428">
    <property type="entry name" value="Sphingo_Act-Surfact_Prot"/>
</dbReference>
<evidence type="ECO:0000259" key="9">
    <source>
        <dbReference type="PROSITE" id="PS51110"/>
    </source>
</evidence>